<accession>A0ABT5HEI5</accession>
<dbReference type="Gene3D" id="3.20.20.520">
    <property type="entry name" value="Glycosyl hydrolase family 115"/>
    <property type="match status" value="1"/>
</dbReference>
<dbReference type="Pfam" id="PF15979">
    <property type="entry name" value="Glyco_hydro_115"/>
    <property type="match status" value="1"/>
</dbReference>
<dbReference type="InterPro" id="IPR031924">
    <property type="entry name" value="GH115"/>
</dbReference>
<evidence type="ECO:0000256" key="2">
    <source>
        <dbReference type="SAM" id="SignalP"/>
    </source>
</evidence>
<dbReference type="Pfam" id="PF17829">
    <property type="entry name" value="GH115_C"/>
    <property type="match status" value="1"/>
</dbReference>
<dbReference type="InterPro" id="IPR029018">
    <property type="entry name" value="Hex-like_dom2"/>
</dbReference>
<name>A0ABT5HEI5_9BACE</name>
<feature type="chain" id="PRO_5045997254" evidence="2">
    <location>
        <begin position="20"/>
        <end position="822"/>
    </location>
</feature>
<dbReference type="RefSeq" id="WP_272721401.1">
    <property type="nucleotide sequence ID" value="NZ_JAQPYS010000119.1"/>
</dbReference>
<keyword evidence="5" id="KW-1185">Reference proteome</keyword>
<evidence type="ECO:0000313" key="5">
    <source>
        <dbReference type="Proteomes" id="UP001215398"/>
    </source>
</evidence>
<protein>
    <submittedName>
        <fullName evidence="4">Glycosyl hydrolase 115 family protein</fullName>
    </submittedName>
</protein>
<keyword evidence="1 4" id="KW-0378">Hydrolase</keyword>
<sequence length="822" mass="94133">MRKVFLTLYLSIISLTCFAADTFVVFTPEPHHFPLITKGAPCSIVMDTAEDEGVKMAISNLQQDIRQVCNNQPALLNNIPAKRCVIIGNYHSAIIQKLIAAGKIDKEQLINKNEKFLLQVIAKPADGVDEALVIAGSDKRGTIYGIYELSKQMGVSPWYWWADVPVIQQENVYIKPGIYTDGEPKVEYRGIFINDEWPSFGNWAKAKFGGINSKVYKHVFELVLRLKGNFVWPAMWGSAFYDDDPQNGQLANTMGIVMGTSHHEPMALAQQDWKRRGKGEWDYNHNAQNLRDFWTYGIERAKNWESVITVGMRGDGDEPMSEGANISLLENIVKDQRKIIEKVTGKKAKETPQVWALYKEVQEYYDKGMRVPDDITLLLCDDNWGNVRKLPNLNEKPRSGGYGMYYHFDYVGAPRNSKWININPIPRIWEQMNLTYEYGVRKLWIVNVGDLKPMEYPITFFLDMAWNPEKFNAQNLQQHTENFCAQLFGSQYAKEAARILSLYAKYNRRVTPETLNAKTYSFNYGEWERVVDEYNALALDAHNLGFLLPATYRDTYDQIISYPVQACSNLYNMYYAQAKNHALAAKLDPEANQWADKVESCYLRDSLLSHYYNKVISNGKWNHMMDQIHIGYTSWNNPQKQIMPKVIRVPEKEKTYTFQEIDGYVAMEAEHFTRAIAEGETSWSIIPDFGKTLSGVTTIPVTKTPEKMYLEYDIEMKKTGKVRVELLLAPTLNFNDNKGLSYAISFDGEKEQIINFNGHYKGGLGKWQANPIIESRSIHQLDKKGKHTLRIRPLNPGIVIEKIMIHAGGLKTSYLGAPETCK</sequence>
<evidence type="ECO:0000259" key="3">
    <source>
        <dbReference type="Pfam" id="PF17829"/>
    </source>
</evidence>
<dbReference type="PANTHER" id="PTHR37842:SF2">
    <property type="entry name" value="GYLCOSYL HYDROLASE 115 C-TERMINAL DOMAIN-CONTAINING PROTEIN"/>
    <property type="match status" value="1"/>
</dbReference>
<organism evidence="4 5">
    <name type="scientific">Bacteroides zhangwenhongii</name>
    <dbReference type="NCBI Taxonomy" id="2650157"/>
    <lineage>
        <taxon>Bacteria</taxon>
        <taxon>Pseudomonadati</taxon>
        <taxon>Bacteroidota</taxon>
        <taxon>Bacteroidia</taxon>
        <taxon>Bacteroidales</taxon>
        <taxon>Bacteroidaceae</taxon>
        <taxon>Bacteroides</taxon>
    </lineage>
</organism>
<dbReference type="PANTHER" id="PTHR37842">
    <property type="match status" value="1"/>
</dbReference>
<dbReference type="EMBL" id="JAQPYS010000119">
    <property type="protein sequence ID" value="MDC7138725.1"/>
    <property type="molecule type" value="Genomic_DNA"/>
</dbReference>
<feature type="signal peptide" evidence="2">
    <location>
        <begin position="1"/>
        <end position="19"/>
    </location>
</feature>
<evidence type="ECO:0000256" key="1">
    <source>
        <dbReference type="ARBA" id="ARBA00022801"/>
    </source>
</evidence>
<dbReference type="Proteomes" id="UP001215398">
    <property type="component" value="Unassembled WGS sequence"/>
</dbReference>
<dbReference type="Gene3D" id="3.30.379.10">
    <property type="entry name" value="Chitobiase/beta-hexosaminidase domain 2-like"/>
    <property type="match status" value="1"/>
</dbReference>
<reference evidence="4 5" key="1">
    <citation type="submission" date="2023-01" db="EMBL/GenBank/DDBJ databases">
        <title>Exploring GABA producing Bacteroides strains toward improving mental health.</title>
        <authorList>
            <person name="Yousuf B."/>
            <person name="Bouhlel N.E."/>
            <person name="Mottawea W."/>
            <person name="Hammami R."/>
        </authorList>
    </citation>
    <scope>NUCLEOTIDE SEQUENCE [LARGE SCALE GENOMIC DNA]</scope>
    <source>
        <strain evidence="4 5">UO.H1054</strain>
    </source>
</reference>
<dbReference type="Gene3D" id="1.20.58.2150">
    <property type="match status" value="1"/>
</dbReference>
<dbReference type="InterPro" id="IPR042301">
    <property type="entry name" value="GH115_sf"/>
</dbReference>
<feature type="domain" description="Gylcosyl hydrolase 115 C-terminal" evidence="3">
    <location>
        <begin position="657"/>
        <end position="819"/>
    </location>
</feature>
<evidence type="ECO:0000313" key="4">
    <source>
        <dbReference type="EMBL" id="MDC7138725.1"/>
    </source>
</evidence>
<dbReference type="GO" id="GO:0016787">
    <property type="term" value="F:hydrolase activity"/>
    <property type="evidence" value="ECO:0007669"/>
    <property type="project" value="UniProtKB-KW"/>
</dbReference>
<dbReference type="Gene3D" id="2.60.120.1620">
    <property type="match status" value="1"/>
</dbReference>
<keyword evidence="2" id="KW-0732">Signal</keyword>
<dbReference type="InterPro" id="IPR041437">
    <property type="entry name" value="GH115_C"/>
</dbReference>
<dbReference type="SUPFAM" id="SSF55545">
    <property type="entry name" value="beta-N-acetylhexosaminidase-like domain"/>
    <property type="match status" value="1"/>
</dbReference>
<proteinExistence type="predicted"/>
<gene>
    <name evidence="4" type="ORF">PQG98_20650</name>
</gene>
<comment type="caution">
    <text evidence="4">The sequence shown here is derived from an EMBL/GenBank/DDBJ whole genome shotgun (WGS) entry which is preliminary data.</text>
</comment>